<dbReference type="AlphaFoldDB" id="A0AB34J569"/>
<evidence type="ECO:0000313" key="2">
    <source>
        <dbReference type="Proteomes" id="UP001515480"/>
    </source>
</evidence>
<gene>
    <name evidence="1" type="ORF">AB1Y20_003566</name>
</gene>
<sequence length="397" mass="42817">MDALSTPDDPPCAYERPCRHCVALRDAVAELLPSIGARQCNDAKHEELLELSSRCAAHSTAVHLLSDVFREAASVLFARLNATAAAFFEREVLHVCRHLAALLASLSRGLAAAGGVAAWHLALAAAEAQLGGREEAVCFGPREEGGAAQEGEALLRFLRRGGGFVYASATLCAWAARVAQRCWRRAAVCRVRQLTSARWADSGAQCSLAAAIEDAFRSASLEASALLSMSSPKHRAELRLKTTEASRLGSLAAELRLPHDLFLEAVRHVAMHEAAQHHQRLLYPSGRDRFRFSCALLSSWARGSGVLGAPPLIGGTPAEMPTPAVPTLKALAAVASLSSMSALPPYIQLSERETGLVVSALCKAARHSWQKEASRVHKLGKAKHRRRARWRRGRHHA</sequence>
<comment type="caution">
    <text evidence="1">The sequence shown here is derived from an EMBL/GenBank/DDBJ whole genome shotgun (WGS) entry which is preliminary data.</text>
</comment>
<dbReference type="Proteomes" id="UP001515480">
    <property type="component" value="Unassembled WGS sequence"/>
</dbReference>
<reference evidence="1 2" key="1">
    <citation type="journal article" date="2024" name="Science">
        <title>Giant polyketide synthase enzymes in the biosynthesis of giant marine polyether toxins.</title>
        <authorList>
            <person name="Fallon T.R."/>
            <person name="Shende V.V."/>
            <person name="Wierzbicki I.H."/>
            <person name="Pendleton A.L."/>
            <person name="Watervoot N.F."/>
            <person name="Auber R.P."/>
            <person name="Gonzalez D.J."/>
            <person name="Wisecaver J.H."/>
            <person name="Moore B.S."/>
        </authorList>
    </citation>
    <scope>NUCLEOTIDE SEQUENCE [LARGE SCALE GENOMIC DNA]</scope>
    <source>
        <strain evidence="1 2">12B1</strain>
    </source>
</reference>
<proteinExistence type="predicted"/>
<accession>A0AB34J569</accession>
<dbReference type="EMBL" id="JBGBPQ010000012">
    <property type="protein sequence ID" value="KAL1514467.1"/>
    <property type="molecule type" value="Genomic_DNA"/>
</dbReference>
<evidence type="ECO:0000313" key="1">
    <source>
        <dbReference type="EMBL" id="KAL1514467.1"/>
    </source>
</evidence>
<organism evidence="1 2">
    <name type="scientific">Prymnesium parvum</name>
    <name type="common">Toxic golden alga</name>
    <dbReference type="NCBI Taxonomy" id="97485"/>
    <lineage>
        <taxon>Eukaryota</taxon>
        <taxon>Haptista</taxon>
        <taxon>Haptophyta</taxon>
        <taxon>Prymnesiophyceae</taxon>
        <taxon>Prymnesiales</taxon>
        <taxon>Prymnesiaceae</taxon>
        <taxon>Prymnesium</taxon>
    </lineage>
</organism>
<keyword evidence="2" id="KW-1185">Reference proteome</keyword>
<name>A0AB34J569_PRYPA</name>
<protein>
    <submittedName>
        <fullName evidence="1">Uncharacterized protein</fullName>
    </submittedName>
</protein>